<accession>A0A0L0DG87</accession>
<evidence type="ECO:0000256" key="3">
    <source>
        <dbReference type="ARBA" id="ARBA00022692"/>
    </source>
</evidence>
<feature type="region of interest" description="Disordered" evidence="6">
    <location>
        <begin position="25"/>
        <end position="57"/>
    </location>
</feature>
<name>A0A0L0DG87_THETB</name>
<evidence type="ECO:0000256" key="4">
    <source>
        <dbReference type="ARBA" id="ARBA00022989"/>
    </source>
</evidence>
<dbReference type="GO" id="GO:0005783">
    <property type="term" value="C:endoplasmic reticulum"/>
    <property type="evidence" value="ECO:0007669"/>
    <property type="project" value="TreeGrafter"/>
</dbReference>
<keyword evidence="4 7" id="KW-1133">Transmembrane helix</keyword>
<keyword evidence="9" id="KW-1185">Reference proteome</keyword>
<dbReference type="PANTHER" id="PTHR10926:SF0">
    <property type="entry name" value="CDC50, ISOFORM A"/>
    <property type="match status" value="1"/>
</dbReference>
<dbReference type="Proteomes" id="UP000054408">
    <property type="component" value="Unassembled WGS sequence"/>
</dbReference>
<keyword evidence="3 7" id="KW-0812">Transmembrane</keyword>
<keyword evidence="5 7" id="KW-0472">Membrane</keyword>
<feature type="transmembrane region" description="Helical" evidence="7">
    <location>
        <begin position="164"/>
        <end position="189"/>
    </location>
</feature>
<dbReference type="OMA" id="CTPRISA"/>
<evidence type="ECO:0000256" key="7">
    <source>
        <dbReference type="SAM" id="Phobius"/>
    </source>
</evidence>
<evidence type="ECO:0000256" key="5">
    <source>
        <dbReference type="ARBA" id="ARBA00023136"/>
    </source>
</evidence>
<dbReference type="STRING" id="461836.A0A0L0DG87"/>
<dbReference type="OrthoDB" id="340608at2759"/>
<comment type="subcellular location">
    <subcellularLocation>
        <location evidence="1">Membrane</location>
        <topology evidence="1">Multi-pass membrane protein</topology>
    </subcellularLocation>
</comment>
<dbReference type="eggNOG" id="KOG2952">
    <property type="taxonomic scope" value="Eukaryota"/>
</dbReference>
<dbReference type="GO" id="GO:0005886">
    <property type="term" value="C:plasma membrane"/>
    <property type="evidence" value="ECO:0007669"/>
    <property type="project" value="TreeGrafter"/>
</dbReference>
<dbReference type="PANTHER" id="PTHR10926">
    <property type="entry name" value="CELL CYCLE CONTROL PROTEIN 50"/>
    <property type="match status" value="1"/>
</dbReference>
<dbReference type="GO" id="GO:0005794">
    <property type="term" value="C:Golgi apparatus"/>
    <property type="evidence" value="ECO:0007669"/>
    <property type="project" value="TreeGrafter"/>
</dbReference>
<protein>
    <recommendedName>
        <fullName evidence="10">Cell cycle control protein 50A</fullName>
    </recommendedName>
</protein>
<evidence type="ECO:0000256" key="6">
    <source>
        <dbReference type="SAM" id="MobiDB-lite"/>
    </source>
</evidence>
<evidence type="ECO:0008006" key="10">
    <source>
        <dbReference type="Google" id="ProtNLM"/>
    </source>
</evidence>
<evidence type="ECO:0000313" key="9">
    <source>
        <dbReference type="Proteomes" id="UP000054408"/>
    </source>
</evidence>
<gene>
    <name evidence="8" type="ORF">AMSG_12017</name>
</gene>
<sequence>MKAPVYVYYELTNYYQNHRRYVKSRNDAQLRGEPPTSFSKLEDCTPRISASGDESDPSNFFLPDGVAWESDLKTKFKQPPASAPGKRLYNPDGSELQFTDPDFVVWMRTAGLPHFRKLHRVINSDLNPGTYTMAINSRFPVKQFDGTKSVVLSTTSWMGGKNSFLGLAYIIVGSLCILLGVVFLVANIVKPRNLGDQRYLVWQQ</sequence>
<evidence type="ECO:0000313" key="8">
    <source>
        <dbReference type="EMBL" id="KNC50358.1"/>
    </source>
</evidence>
<dbReference type="RefSeq" id="XP_013756984.1">
    <property type="nucleotide sequence ID" value="XM_013901530.1"/>
</dbReference>
<dbReference type="AlphaFoldDB" id="A0A0L0DG87"/>
<dbReference type="InterPro" id="IPR005045">
    <property type="entry name" value="CDC50/LEM3_fam"/>
</dbReference>
<proteinExistence type="inferred from homology"/>
<organism evidence="8 9">
    <name type="scientific">Thecamonas trahens ATCC 50062</name>
    <dbReference type="NCBI Taxonomy" id="461836"/>
    <lineage>
        <taxon>Eukaryota</taxon>
        <taxon>Apusozoa</taxon>
        <taxon>Apusomonadida</taxon>
        <taxon>Apusomonadidae</taxon>
        <taxon>Thecamonas</taxon>
    </lineage>
</organism>
<dbReference type="EMBL" id="GL349461">
    <property type="protein sequence ID" value="KNC50358.1"/>
    <property type="molecule type" value="Genomic_DNA"/>
</dbReference>
<evidence type="ECO:0000256" key="2">
    <source>
        <dbReference type="ARBA" id="ARBA00009457"/>
    </source>
</evidence>
<reference evidence="8 9" key="1">
    <citation type="submission" date="2010-05" db="EMBL/GenBank/DDBJ databases">
        <title>The Genome Sequence of Thecamonas trahens ATCC 50062.</title>
        <authorList>
            <consortium name="The Broad Institute Genome Sequencing Platform"/>
            <person name="Russ C."/>
            <person name="Cuomo C."/>
            <person name="Shea T."/>
            <person name="Young S.K."/>
            <person name="Zeng Q."/>
            <person name="Koehrsen M."/>
            <person name="Haas B."/>
            <person name="Borodovsky M."/>
            <person name="Guigo R."/>
            <person name="Alvarado L."/>
            <person name="Berlin A."/>
            <person name="Bochicchio J."/>
            <person name="Borenstein D."/>
            <person name="Chapman S."/>
            <person name="Chen Z."/>
            <person name="Freedman E."/>
            <person name="Gellesch M."/>
            <person name="Goldberg J."/>
            <person name="Griggs A."/>
            <person name="Gujja S."/>
            <person name="Heilman E."/>
            <person name="Heiman D."/>
            <person name="Hepburn T."/>
            <person name="Howarth C."/>
            <person name="Jen D."/>
            <person name="Larson L."/>
            <person name="Mehta T."/>
            <person name="Park D."/>
            <person name="Pearson M."/>
            <person name="Roberts A."/>
            <person name="Saif S."/>
            <person name="Shenoy N."/>
            <person name="Sisk P."/>
            <person name="Stolte C."/>
            <person name="Sykes S."/>
            <person name="Thomson T."/>
            <person name="Walk T."/>
            <person name="White J."/>
            <person name="Yandava C."/>
            <person name="Burger G."/>
            <person name="Gray M.W."/>
            <person name="Holland P.W.H."/>
            <person name="King N."/>
            <person name="Lang F.B.F."/>
            <person name="Roger A.J."/>
            <person name="Ruiz-Trillo I."/>
            <person name="Lander E."/>
            <person name="Nusbaum C."/>
        </authorList>
    </citation>
    <scope>NUCLEOTIDE SEQUENCE [LARGE SCALE GENOMIC DNA]</scope>
    <source>
        <strain evidence="8 9">ATCC 50062</strain>
    </source>
</reference>
<comment type="similarity">
    <text evidence="2">Belongs to the CDC50/LEM3 family.</text>
</comment>
<dbReference type="Pfam" id="PF03381">
    <property type="entry name" value="CDC50"/>
    <property type="match status" value="2"/>
</dbReference>
<dbReference type="GeneID" id="25569932"/>
<evidence type="ECO:0000256" key="1">
    <source>
        <dbReference type="ARBA" id="ARBA00004141"/>
    </source>
</evidence>